<evidence type="ECO:0000313" key="1">
    <source>
        <dbReference type="EMBL" id="QJA99750.1"/>
    </source>
</evidence>
<dbReference type="AlphaFoldDB" id="A0A6M3LWI1"/>
<name>A0A6M3LWI1_9ZZZZ</name>
<dbReference type="EMBL" id="MT143665">
    <property type="protein sequence ID" value="QJA99750.1"/>
    <property type="molecule type" value="Genomic_DNA"/>
</dbReference>
<reference evidence="1" key="1">
    <citation type="submission" date="2020-03" db="EMBL/GenBank/DDBJ databases">
        <title>The deep terrestrial virosphere.</title>
        <authorList>
            <person name="Holmfeldt K."/>
            <person name="Nilsson E."/>
            <person name="Simone D."/>
            <person name="Lopez-Fernandez M."/>
            <person name="Wu X."/>
            <person name="de Brujin I."/>
            <person name="Lundin D."/>
            <person name="Andersson A."/>
            <person name="Bertilsson S."/>
            <person name="Dopson M."/>
        </authorList>
    </citation>
    <scope>NUCLEOTIDE SEQUENCE</scope>
    <source>
        <strain evidence="1">MM171A00913</strain>
    </source>
</reference>
<accession>A0A6M3LWI1</accession>
<organism evidence="1">
    <name type="scientific">viral metagenome</name>
    <dbReference type="NCBI Taxonomy" id="1070528"/>
    <lineage>
        <taxon>unclassified sequences</taxon>
        <taxon>metagenomes</taxon>
        <taxon>organismal metagenomes</taxon>
    </lineage>
</organism>
<gene>
    <name evidence="1" type="ORF">MM171A00913_0017</name>
</gene>
<proteinExistence type="predicted"/>
<protein>
    <submittedName>
        <fullName evidence="1">Putative virion morphogenesis family protein</fullName>
    </submittedName>
</protein>
<sequence>MTTEIKNNIPLLIANLTKRGPEGVKKAALLLEGKIVERIESNIPPPLARSTIEKKGSSLALVDKGELLGEVTHKFPDENSAQVGIWGEKAKIGIIHEWGAPRAGIPERSFMRATVNNSKNREEANAIMVVALRKAFEESNVK</sequence>